<dbReference type="InterPro" id="IPR008979">
    <property type="entry name" value="Galactose-bd-like_sf"/>
</dbReference>
<dbReference type="InterPro" id="IPR003961">
    <property type="entry name" value="FN3_dom"/>
</dbReference>
<dbReference type="InterPro" id="IPR013783">
    <property type="entry name" value="Ig-like_fold"/>
</dbReference>
<reference evidence="2" key="1">
    <citation type="submission" date="2019-08" db="EMBL/GenBank/DDBJ databases">
        <authorList>
            <person name="Kucharzyk K."/>
            <person name="Murdoch R.W."/>
            <person name="Higgins S."/>
            <person name="Loffler F."/>
        </authorList>
    </citation>
    <scope>NUCLEOTIDE SEQUENCE</scope>
</reference>
<dbReference type="PROSITE" id="PS50022">
    <property type="entry name" value="FA58C_3"/>
    <property type="match status" value="1"/>
</dbReference>
<feature type="domain" description="F5/8 type C" evidence="1">
    <location>
        <begin position="1"/>
        <end position="97"/>
    </location>
</feature>
<dbReference type="InterPro" id="IPR036116">
    <property type="entry name" value="FN3_sf"/>
</dbReference>
<accession>A0A645G2S6</accession>
<name>A0A645G2S6_9ZZZZ</name>
<dbReference type="Gene3D" id="2.60.120.260">
    <property type="entry name" value="Galactose-binding domain-like"/>
    <property type="match status" value="1"/>
</dbReference>
<dbReference type="SUPFAM" id="SSF49265">
    <property type="entry name" value="Fibronectin type III"/>
    <property type="match status" value="1"/>
</dbReference>
<dbReference type="Pfam" id="PF00754">
    <property type="entry name" value="F5_F8_type_C"/>
    <property type="match status" value="1"/>
</dbReference>
<dbReference type="InterPro" id="IPR000421">
    <property type="entry name" value="FA58C"/>
</dbReference>
<protein>
    <recommendedName>
        <fullName evidence="1">F5/8 type C domain-containing protein</fullName>
    </recommendedName>
</protein>
<proteinExistence type="predicted"/>
<comment type="caution">
    <text evidence="2">The sequence shown here is derived from an EMBL/GenBank/DDBJ whole genome shotgun (WGS) entry which is preliminary data.</text>
</comment>
<gene>
    <name evidence="2" type="ORF">SDC9_165794</name>
</gene>
<dbReference type="AlphaFoldDB" id="A0A645G2S6"/>
<evidence type="ECO:0000259" key="1">
    <source>
        <dbReference type="PROSITE" id="PS50022"/>
    </source>
</evidence>
<dbReference type="EMBL" id="VSSQ01065761">
    <property type="protein sequence ID" value="MPN18434.1"/>
    <property type="molecule type" value="Genomic_DNA"/>
</dbReference>
<evidence type="ECO:0000313" key="2">
    <source>
        <dbReference type="EMBL" id="MPN18434.1"/>
    </source>
</evidence>
<sequence length="191" mass="21755">MDLGKKVRVNAIQINFAEQDVDYGTSLDMDYHAYKLYVSADGEKWKMIADKSLNKKPVPHDYIELARPMNVLYVKIENVYTPRNGKFALLDLRVFGFGKAKAPAQVKKLLVTRDREDERYASLSWEKVNNADGYLVRFGYAPDFLNQCIQVKGNDTVSLLVHILTKGTPYYYRVDTYNDSGITPGNVTGEI</sequence>
<dbReference type="Gene3D" id="2.60.40.10">
    <property type="entry name" value="Immunoglobulins"/>
    <property type="match status" value="1"/>
</dbReference>
<organism evidence="2">
    <name type="scientific">bioreactor metagenome</name>
    <dbReference type="NCBI Taxonomy" id="1076179"/>
    <lineage>
        <taxon>unclassified sequences</taxon>
        <taxon>metagenomes</taxon>
        <taxon>ecological metagenomes</taxon>
    </lineage>
</organism>
<dbReference type="SUPFAM" id="SSF49785">
    <property type="entry name" value="Galactose-binding domain-like"/>
    <property type="match status" value="1"/>
</dbReference>
<dbReference type="CDD" id="cd00063">
    <property type="entry name" value="FN3"/>
    <property type="match status" value="1"/>
</dbReference>